<evidence type="ECO:0000256" key="1">
    <source>
        <dbReference type="SAM" id="MobiDB-lite"/>
    </source>
</evidence>
<feature type="compositionally biased region" description="Low complexity" evidence="1">
    <location>
        <begin position="567"/>
        <end position="589"/>
    </location>
</feature>
<accession>A0ABQ6MH63</accession>
<sequence length="637" mass="68053">MKRAAPTSSSSPSHPSSSHPSSSHPSNDASLLFNLLDRDPGTVLCGFLDLPSYQSLLAKGLLFKKTSARARLPAKPDPHKSEVLRLDSFVAGLSSLAGTGDLLRAVAESGVPGGGVPGGGGDADSDSDPEHDEHDEHDELDELDGAPTFEVYGTHASIRRVKTAEECFLEWRRAQWPPLAAPTYVSPSAPTYPAYKAARDARNVEQARRRQVEADEWQKSAAVREPYEAAAATDAARLARELEEFEAFKARALRGDLGCVKPASFDQLCAVVGFHGGYKSNRGERDRFSLVESSLLLSLPRSSFTPAASETAIGERALILVSQSTRSTLVQYGGCPCCHPSTYEILETVEVSSLLPDSKKFLPILSFSYTSREDSNDYGDDDNYGLTRRWGLTVTRKNAEALEGFVCGAVAPGSVQSGVLLRALMIAGGAEEKWHVLSQTTSPLLPTAGGGRSAQHALWTQQDYLNDMMADYAGEEEEEGAGNVTHHRRIEWGGGDFLASFPAVDCPKNLPGGSAEVTKAYAKSWQAPASVSKFKLLSAHAASAIESAIARRGLSSAGSVGARHRASASTATTTTTTTTTTTAAEAAAASKRRRTDGVPSRNMAGLGVTLDEKWQRDTAALLEVITLPRLAGGYYDY</sequence>
<feature type="compositionally biased region" description="Acidic residues" evidence="1">
    <location>
        <begin position="123"/>
        <end position="140"/>
    </location>
</feature>
<feature type="compositionally biased region" description="Low complexity" evidence="1">
    <location>
        <begin position="8"/>
        <end position="26"/>
    </location>
</feature>
<feature type="region of interest" description="Disordered" evidence="1">
    <location>
        <begin position="108"/>
        <end position="140"/>
    </location>
</feature>
<dbReference type="EMBL" id="BRYB01002810">
    <property type="protein sequence ID" value="GMI25756.1"/>
    <property type="molecule type" value="Genomic_DNA"/>
</dbReference>
<feature type="region of interest" description="Disordered" evidence="1">
    <location>
        <begin position="560"/>
        <end position="604"/>
    </location>
</feature>
<comment type="caution">
    <text evidence="2">The sequence shown here is derived from an EMBL/GenBank/DDBJ whole genome shotgun (WGS) entry which is preliminary data.</text>
</comment>
<organism evidence="2 3">
    <name type="scientific">Tetraparma gracilis</name>
    <dbReference type="NCBI Taxonomy" id="2962635"/>
    <lineage>
        <taxon>Eukaryota</taxon>
        <taxon>Sar</taxon>
        <taxon>Stramenopiles</taxon>
        <taxon>Ochrophyta</taxon>
        <taxon>Bolidophyceae</taxon>
        <taxon>Parmales</taxon>
        <taxon>Triparmaceae</taxon>
        <taxon>Tetraparma</taxon>
    </lineage>
</organism>
<feature type="compositionally biased region" description="Gly residues" evidence="1">
    <location>
        <begin position="111"/>
        <end position="122"/>
    </location>
</feature>
<protein>
    <submittedName>
        <fullName evidence="2">Uncharacterized protein</fullName>
    </submittedName>
</protein>
<name>A0ABQ6MH63_9STRA</name>
<proteinExistence type="predicted"/>
<gene>
    <name evidence="2" type="ORF">TeGR_g8963</name>
</gene>
<keyword evidence="3" id="KW-1185">Reference proteome</keyword>
<feature type="region of interest" description="Disordered" evidence="1">
    <location>
        <begin position="1"/>
        <end position="27"/>
    </location>
</feature>
<reference evidence="2 3" key="1">
    <citation type="journal article" date="2023" name="Commun. Biol.">
        <title>Genome analysis of Parmales, the sister group of diatoms, reveals the evolutionary specialization of diatoms from phago-mixotrophs to photoautotrophs.</title>
        <authorList>
            <person name="Ban H."/>
            <person name="Sato S."/>
            <person name="Yoshikawa S."/>
            <person name="Yamada K."/>
            <person name="Nakamura Y."/>
            <person name="Ichinomiya M."/>
            <person name="Sato N."/>
            <person name="Blanc-Mathieu R."/>
            <person name="Endo H."/>
            <person name="Kuwata A."/>
            <person name="Ogata H."/>
        </authorList>
    </citation>
    <scope>NUCLEOTIDE SEQUENCE [LARGE SCALE GENOMIC DNA]</scope>
</reference>
<evidence type="ECO:0000313" key="2">
    <source>
        <dbReference type="EMBL" id="GMI25756.1"/>
    </source>
</evidence>
<evidence type="ECO:0000313" key="3">
    <source>
        <dbReference type="Proteomes" id="UP001165060"/>
    </source>
</evidence>
<dbReference type="Proteomes" id="UP001165060">
    <property type="component" value="Unassembled WGS sequence"/>
</dbReference>